<evidence type="ECO:0000313" key="3">
    <source>
        <dbReference type="EMBL" id="SEQ75124.1"/>
    </source>
</evidence>
<evidence type="ECO:0000259" key="2">
    <source>
        <dbReference type="Pfam" id="PF21688"/>
    </source>
</evidence>
<dbReference type="Gene3D" id="3.30.70.2700">
    <property type="match status" value="1"/>
</dbReference>
<dbReference type="InParanoid" id="A0A1H9IKK6"/>
<dbReference type="GO" id="GO:0016491">
    <property type="term" value="F:oxidoreductase activity"/>
    <property type="evidence" value="ECO:0007669"/>
    <property type="project" value="InterPro"/>
</dbReference>
<protein>
    <recommendedName>
        <fullName evidence="5">FAD-binding protein</fullName>
    </recommendedName>
</protein>
<dbReference type="InterPro" id="IPR023753">
    <property type="entry name" value="FAD/NAD-binding_dom"/>
</dbReference>
<dbReference type="InterPro" id="IPR036188">
    <property type="entry name" value="FAD/NAD-bd_sf"/>
</dbReference>
<dbReference type="Gene3D" id="3.50.50.60">
    <property type="entry name" value="FAD/NAD(P)-binding domain"/>
    <property type="match status" value="2"/>
</dbReference>
<dbReference type="PANTHER" id="PTHR42842:SF3">
    <property type="entry name" value="FAD_NAD(P)-BINDING OXIDOREDUCTASE FAMILY PROTEIN"/>
    <property type="match status" value="1"/>
</dbReference>
<dbReference type="AlphaFoldDB" id="A0A1H9IKK6"/>
<organism evidence="3 4">
    <name type="scientific">Neolewinella agarilytica</name>
    <dbReference type="NCBI Taxonomy" id="478744"/>
    <lineage>
        <taxon>Bacteria</taxon>
        <taxon>Pseudomonadati</taxon>
        <taxon>Bacteroidota</taxon>
        <taxon>Saprospiria</taxon>
        <taxon>Saprospirales</taxon>
        <taxon>Lewinellaceae</taxon>
        <taxon>Neolewinella</taxon>
    </lineage>
</organism>
<dbReference type="Pfam" id="PF07992">
    <property type="entry name" value="Pyr_redox_2"/>
    <property type="match status" value="1"/>
</dbReference>
<evidence type="ECO:0000313" key="4">
    <source>
        <dbReference type="Proteomes" id="UP000199021"/>
    </source>
</evidence>
<evidence type="ECO:0008006" key="5">
    <source>
        <dbReference type="Google" id="ProtNLM"/>
    </source>
</evidence>
<dbReference type="Proteomes" id="UP000199021">
    <property type="component" value="Unassembled WGS sequence"/>
</dbReference>
<gene>
    <name evidence="3" type="ORF">SAMN05444359_11540</name>
</gene>
<keyword evidence="4" id="KW-1185">Reference proteome</keyword>
<feature type="domain" description="FAD-dependent protein C-terminal" evidence="2">
    <location>
        <begin position="274"/>
        <end position="470"/>
    </location>
</feature>
<dbReference type="InterPro" id="IPR028348">
    <property type="entry name" value="FAD-binding_protein"/>
</dbReference>
<dbReference type="OrthoDB" id="9772594at2"/>
<dbReference type="STRING" id="478744.SAMN05444359_11540"/>
<feature type="domain" description="FAD/NAD(P)-binding" evidence="1">
    <location>
        <begin position="85"/>
        <end position="258"/>
    </location>
</feature>
<name>A0A1H9IKK6_9BACT</name>
<dbReference type="EMBL" id="FOFB01000015">
    <property type="protein sequence ID" value="SEQ75124.1"/>
    <property type="molecule type" value="Genomic_DNA"/>
</dbReference>
<evidence type="ECO:0000259" key="1">
    <source>
        <dbReference type="Pfam" id="PF07992"/>
    </source>
</evidence>
<sequence>MGSTILEIKLSPADLHNEEALRRAVLRQGSLAPADVGEIHVERRSVDARGRPVFRLRVSILPPGEERSPETPYSSLFKDVSDAPEVVIIGCGPAGMFAALELIELGLRPIIIERGKDVQARRRSLRAIQQFGEVDPNSNYCFGEGGAGTYSDGKLYTRSLKRGNYLKALHLLAEHGAQPDILIDAHPHIGSNKLPKVVANMRQSILDYGGDIRFGHRLIELERTKEDIQALIITNEAGEDYRLTASAYIFATGHSARDVYHLLHRHDIRMEAKPFALGVRIEHPQALIDKIQYRQEQREENLPASSYKLVTQVKDRGVFSFCMCPGGLVVPASTAPGEIVVNGMSLSRRDSPYANSGTVVAVELEDLKPFAKHGVFAGLEFQRSVEQTMFQASDGSQRAPAARLTDFANGRVSSSLPETSYIPGLISSPMHELLPSSIYSRLQQGVKDFSRKMKGYFTEEANVIGTESRTSSPIRIPRNRETFQHPDLNNLYPCGEGAGYAGGILSAAMDGQNVAQAVFKCVVR</sequence>
<accession>A0A1H9IKK6</accession>
<dbReference type="PIRSF" id="PIRSF038984">
    <property type="entry name" value="FAD_binding_protein"/>
    <property type="match status" value="1"/>
</dbReference>
<dbReference type="PANTHER" id="PTHR42842">
    <property type="entry name" value="FAD/NAD(P)-BINDING OXIDOREDUCTASE"/>
    <property type="match status" value="1"/>
</dbReference>
<proteinExistence type="predicted"/>
<dbReference type="PRINTS" id="PR00411">
    <property type="entry name" value="PNDRDTASEI"/>
</dbReference>
<dbReference type="InterPro" id="IPR049516">
    <property type="entry name" value="FAD-depend_C"/>
</dbReference>
<dbReference type="Pfam" id="PF21688">
    <property type="entry name" value="FAD-depend_C"/>
    <property type="match status" value="1"/>
</dbReference>
<dbReference type="SUPFAM" id="SSF51905">
    <property type="entry name" value="FAD/NAD(P)-binding domain"/>
    <property type="match status" value="1"/>
</dbReference>
<reference evidence="4" key="1">
    <citation type="submission" date="2016-10" db="EMBL/GenBank/DDBJ databases">
        <authorList>
            <person name="Varghese N."/>
            <person name="Submissions S."/>
        </authorList>
    </citation>
    <scope>NUCLEOTIDE SEQUENCE [LARGE SCALE GENOMIC DNA]</scope>
    <source>
        <strain evidence="4">DSM 24740</strain>
    </source>
</reference>
<dbReference type="RefSeq" id="WP_090169594.1">
    <property type="nucleotide sequence ID" value="NZ_FOFB01000015.1"/>
</dbReference>